<feature type="compositionally biased region" description="Basic and acidic residues" evidence="1">
    <location>
        <begin position="120"/>
        <end position="133"/>
    </location>
</feature>
<evidence type="ECO:0000256" key="1">
    <source>
        <dbReference type="SAM" id="MobiDB-lite"/>
    </source>
</evidence>
<keyword evidence="3" id="KW-1185">Reference proteome</keyword>
<gene>
    <name evidence="2" type="ORF">B1H19_32300</name>
</gene>
<dbReference type="AlphaFoldDB" id="A0A1V0TZZ2"/>
<evidence type="ECO:0000313" key="2">
    <source>
        <dbReference type="EMBL" id="ARF58242.1"/>
    </source>
</evidence>
<feature type="compositionally biased region" description="Basic and acidic residues" evidence="1">
    <location>
        <begin position="83"/>
        <end position="109"/>
    </location>
</feature>
<reference evidence="2 3" key="1">
    <citation type="submission" date="2017-04" db="EMBL/GenBank/DDBJ databases">
        <title>Complete Genome Sequence of Streptomyces gilvosporeus F607, a Capable Producer of Natamycin.</title>
        <authorList>
            <person name="Zong G."/>
            <person name="Zhong C."/>
            <person name="Fu J."/>
            <person name="Qin R."/>
            <person name="Cao G."/>
        </authorList>
    </citation>
    <scope>NUCLEOTIDE SEQUENCE [LARGE SCALE GENOMIC DNA]</scope>
    <source>
        <strain evidence="2 3">F607</strain>
    </source>
</reference>
<dbReference type="EMBL" id="CP020569">
    <property type="protein sequence ID" value="ARF58242.1"/>
    <property type="molecule type" value="Genomic_DNA"/>
</dbReference>
<proteinExistence type="predicted"/>
<protein>
    <recommendedName>
        <fullName evidence="4">Nucleic acid/nucleotide deaminase of polymorphic system toxin</fullName>
    </recommendedName>
</protein>
<accession>A0A1V0TZZ2</accession>
<name>A0A1V0TZZ2_9ACTN</name>
<dbReference type="OrthoDB" id="9111418at2"/>
<evidence type="ECO:0000313" key="3">
    <source>
        <dbReference type="Proteomes" id="UP000192726"/>
    </source>
</evidence>
<dbReference type="STRING" id="553510.B1H19_32300"/>
<feature type="region of interest" description="Disordered" evidence="1">
    <location>
        <begin position="62"/>
        <end position="151"/>
    </location>
</feature>
<dbReference type="Proteomes" id="UP000192726">
    <property type="component" value="Chromosome"/>
</dbReference>
<dbReference type="RefSeq" id="WP_083108426.1">
    <property type="nucleotide sequence ID" value="NZ_CP020569.1"/>
</dbReference>
<organism evidence="2 3">
    <name type="scientific">Streptomyces gilvosporeus</name>
    <dbReference type="NCBI Taxonomy" id="553510"/>
    <lineage>
        <taxon>Bacteria</taxon>
        <taxon>Bacillati</taxon>
        <taxon>Actinomycetota</taxon>
        <taxon>Actinomycetes</taxon>
        <taxon>Kitasatosporales</taxon>
        <taxon>Streptomycetaceae</taxon>
        <taxon>Streptomyces</taxon>
    </lineage>
</organism>
<sequence length="290" mass="31377">MTNKIVQALEHGAAKLGKTLGEDAGKAVENLYQDTRKRLKRVADNHLENDAKHAAEMERIAKRARPEGTPVYHLDDAGNISRLRHDPHAKTPEERYKKEALTAEDKERLGLQSSSVGAPKEGERHALLKDASEGKTTPRPTASSTQVPLGSSDLAEATQLARHADNSYGTKKPGGFTSNNYAAARVTGANGKGDFILVGRSHRSDGVNVGAHSERMIGTPFLRQGEGGRIRELYTERAPCGPAANCSAWMAERLPHVQVTHSVEYGNTPASRAAGNKAMENYLDGLRASR</sequence>
<dbReference type="KEGG" id="sgv:B1H19_32300"/>
<dbReference type="InterPro" id="IPR032722">
    <property type="entry name" value="Deaminase_XOO_2897"/>
</dbReference>
<evidence type="ECO:0008006" key="4">
    <source>
        <dbReference type="Google" id="ProtNLM"/>
    </source>
</evidence>
<feature type="compositionally biased region" description="Polar residues" evidence="1">
    <location>
        <begin position="134"/>
        <end position="149"/>
    </location>
</feature>
<dbReference type="Pfam" id="PF14440">
    <property type="entry name" value="XOO_2897-deam"/>
    <property type="match status" value="1"/>
</dbReference>